<gene>
    <name evidence="7" type="ORF">DKG75_00875</name>
</gene>
<dbReference type="CDD" id="cd07377">
    <property type="entry name" value="WHTH_GntR"/>
    <property type="match status" value="1"/>
</dbReference>
<dbReference type="EMBL" id="QGLF01000001">
    <property type="protein sequence ID" value="PWR23156.1"/>
    <property type="molecule type" value="Genomic_DNA"/>
</dbReference>
<dbReference type="Gene3D" id="3.40.640.10">
    <property type="entry name" value="Type I PLP-dependent aspartate aminotransferase-like (Major domain)"/>
    <property type="match status" value="1"/>
</dbReference>
<dbReference type="InterPro" id="IPR015424">
    <property type="entry name" value="PyrdxlP-dep_Trfase"/>
</dbReference>
<dbReference type="PANTHER" id="PTHR46577">
    <property type="entry name" value="HTH-TYPE TRANSCRIPTIONAL REGULATORY PROTEIN GABR"/>
    <property type="match status" value="1"/>
</dbReference>
<evidence type="ECO:0000256" key="4">
    <source>
        <dbReference type="ARBA" id="ARBA00023125"/>
    </source>
</evidence>
<dbReference type="SMART" id="SM00345">
    <property type="entry name" value="HTH_GNTR"/>
    <property type="match status" value="1"/>
</dbReference>
<dbReference type="PANTHER" id="PTHR46577:SF1">
    <property type="entry name" value="HTH-TYPE TRANSCRIPTIONAL REGULATORY PROTEIN GABR"/>
    <property type="match status" value="1"/>
</dbReference>
<keyword evidence="7" id="KW-0032">Aminotransferase</keyword>
<evidence type="ECO:0000259" key="6">
    <source>
        <dbReference type="PROSITE" id="PS50949"/>
    </source>
</evidence>
<keyword evidence="5" id="KW-0804">Transcription</keyword>
<dbReference type="CDD" id="cd00609">
    <property type="entry name" value="AAT_like"/>
    <property type="match status" value="1"/>
</dbReference>
<dbReference type="GO" id="GO:0008483">
    <property type="term" value="F:transaminase activity"/>
    <property type="evidence" value="ECO:0007669"/>
    <property type="project" value="UniProtKB-KW"/>
</dbReference>
<keyword evidence="8" id="KW-1185">Reference proteome</keyword>
<evidence type="ECO:0000313" key="7">
    <source>
        <dbReference type="EMBL" id="PWR23156.1"/>
    </source>
</evidence>
<sequence length="462" mass="47910">MWQPRLGAGAALKYLGIVEALEADIGAGRIARGERLPPQRAIAEALGVDLTTVTRAFNEARRRGLVAAHAGRGTFISAGQPRPDAGEAAEAPAGLIDLGMNIPSPPAGIDLCTLIPRDLARLMAGPRGPFSLHYQDSAGAAPDREAAALWLGPRVERPGAERIVVTAGAQAALHALCALLLKPGDDLAASALTYPGLKAIAAAQGLNLIPLAMDDDGILPEAFERACRERAPRALYLVPAIDNPTTATLPLARRQALAATARHHGVAIIEDDPYSPLLADDIPPVAAIAGEITWHIATLAKCATPALRTAYVVAPGAGAALRLAGMLRASVLMAPPLLAALASRWIRDGTLAHLGAAIRRENEARQALAAALLAPYEHRAAPGGHHLWLPLPAPWRAVDFADHAGRAGISIAPAAAFALGPAPEAVRLSLGVAPDRDVLEDGLLRLLGLLNQPPALSARAVV</sequence>
<dbReference type="InterPro" id="IPR015421">
    <property type="entry name" value="PyrdxlP-dep_Trfase_major"/>
</dbReference>
<dbReference type="GO" id="GO:0003677">
    <property type="term" value="F:DNA binding"/>
    <property type="evidence" value="ECO:0007669"/>
    <property type="project" value="UniProtKB-KW"/>
</dbReference>
<dbReference type="RefSeq" id="WP_109919190.1">
    <property type="nucleotide sequence ID" value="NZ_QGLF01000001.1"/>
</dbReference>
<accession>A0A317EAA0</accession>
<comment type="similarity">
    <text evidence="1">In the C-terminal section; belongs to the class-I pyridoxal-phosphate-dependent aminotransferase family.</text>
</comment>
<evidence type="ECO:0000256" key="1">
    <source>
        <dbReference type="ARBA" id="ARBA00005384"/>
    </source>
</evidence>
<evidence type="ECO:0000256" key="3">
    <source>
        <dbReference type="ARBA" id="ARBA00023015"/>
    </source>
</evidence>
<reference evidence="8" key="1">
    <citation type="submission" date="2018-05" db="EMBL/GenBank/DDBJ databases">
        <title>Zavarzinia sp. HR-AS.</title>
        <authorList>
            <person name="Lee Y."/>
            <person name="Jeon C.O."/>
        </authorList>
    </citation>
    <scope>NUCLEOTIDE SEQUENCE [LARGE SCALE GENOMIC DNA]</scope>
    <source>
        <strain evidence="8">DSM 1231</strain>
    </source>
</reference>
<keyword evidence="4" id="KW-0238">DNA-binding</keyword>
<dbReference type="OrthoDB" id="9804020at2"/>
<dbReference type="InterPro" id="IPR036390">
    <property type="entry name" value="WH_DNA-bd_sf"/>
</dbReference>
<evidence type="ECO:0000313" key="8">
    <source>
        <dbReference type="Proteomes" id="UP000246077"/>
    </source>
</evidence>
<dbReference type="SUPFAM" id="SSF53383">
    <property type="entry name" value="PLP-dependent transferases"/>
    <property type="match status" value="1"/>
</dbReference>
<dbReference type="AlphaFoldDB" id="A0A317EAA0"/>
<dbReference type="GO" id="GO:0003700">
    <property type="term" value="F:DNA-binding transcription factor activity"/>
    <property type="evidence" value="ECO:0007669"/>
    <property type="project" value="InterPro"/>
</dbReference>
<dbReference type="Gene3D" id="1.10.10.10">
    <property type="entry name" value="Winged helix-like DNA-binding domain superfamily/Winged helix DNA-binding domain"/>
    <property type="match status" value="1"/>
</dbReference>
<evidence type="ECO:0000256" key="5">
    <source>
        <dbReference type="ARBA" id="ARBA00023163"/>
    </source>
</evidence>
<dbReference type="InterPro" id="IPR051446">
    <property type="entry name" value="HTH_trans_reg/aminotransferase"/>
</dbReference>
<dbReference type="SUPFAM" id="SSF46785">
    <property type="entry name" value="Winged helix' DNA-binding domain"/>
    <property type="match status" value="1"/>
</dbReference>
<dbReference type="GO" id="GO:0030170">
    <property type="term" value="F:pyridoxal phosphate binding"/>
    <property type="evidence" value="ECO:0007669"/>
    <property type="project" value="InterPro"/>
</dbReference>
<dbReference type="InterPro" id="IPR000524">
    <property type="entry name" value="Tscrpt_reg_HTH_GntR"/>
</dbReference>
<dbReference type="InterPro" id="IPR004839">
    <property type="entry name" value="Aminotransferase_I/II_large"/>
</dbReference>
<feature type="domain" description="HTH gntR-type" evidence="6">
    <location>
        <begin position="11"/>
        <end position="79"/>
    </location>
</feature>
<dbReference type="PROSITE" id="PS50949">
    <property type="entry name" value="HTH_GNTR"/>
    <property type="match status" value="1"/>
</dbReference>
<comment type="caution">
    <text evidence="7">The sequence shown here is derived from an EMBL/GenBank/DDBJ whole genome shotgun (WGS) entry which is preliminary data.</text>
</comment>
<evidence type="ECO:0000256" key="2">
    <source>
        <dbReference type="ARBA" id="ARBA00022898"/>
    </source>
</evidence>
<keyword evidence="2" id="KW-0663">Pyridoxal phosphate</keyword>
<protein>
    <submittedName>
        <fullName evidence="7">PLP-dependent aminotransferase family protein</fullName>
    </submittedName>
</protein>
<keyword evidence="7" id="KW-0808">Transferase</keyword>
<name>A0A317EAA0_9PROT</name>
<dbReference type="Proteomes" id="UP000246077">
    <property type="component" value="Unassembled WGS sequence"/>
</dbReference>
<keyword evidence="3" id="KW-0805">Transcription regulation</keyword>
<dbReference type="Pfam" id="PF00155">
    <property type="entry name" value="Aminotran_1_2"/>
    <property type="match status" value="1"/>
</dbReference>
<organism evidence="7 8">
    <name type="scientific">Zavarzinia compransoris</name>
    <dbReference type="NCBI Taxonomy" id="1264899"/>
    <lineage>
        <taxon>Bacteria</taxon>
        <taxon>Pseudomonadati</taxon>
        <taxon>Pseudomonadota</taxon>
        <taxon>Alphaproteobacteria</taxon>
        <taxon>Rhodospirillales</taxon>
        <taxon>Zavarziniaceae</taxon>
        <taxon>Zavarzinia</taxon>
    </lineage>
</organism>
<proteinExistence type="inferred from homology"/>
<dbReference type="InterPro" id="IPR036388">
    <property type="entry name" value="WH-like_DNA-bd_sf"/>
</dbReference>
<dbReference type="Pfam" id="PF00392">
    <property type="entry name" value="GntR"/>
    <property type="match status" value="1"/>
</dbReference>